<dbReference type="AlphaFoldDB" id="A0A3N4JXJ6"/>
<dbReference type="STRING" id="1336337.A0A3N4JXJ6"/>
<gene>
    <name evidence="1" type="ORF">L873DRAFT_1790381</name>
</gene>
<proteinExistence type="predicted"/>
<dbReference type="EMBL" id="ML120396">
    <property type="protein sequence ID" value="RPA98414.1"/>
    <property type="molecule type" value="Genomic_DNA"/>
</dbReference>
<evidence type="ECO:0000313" key="2">
    <source>
        <dbReference type="Proteomes" id="UP000276215"/>
    </source>
</evidence>
<evidence type="ECO:0000313" key="1">
    <source>
        <dbReference type="EMBL" id="RPA98414.1"/>
    </source>
</evidence>
<accession>A0A3N4JXJ6</accession>
<evidence type="ECO:0008006" key="3">
    <source>
        <dbReference type="Google" id="ProtNLM"/>
    </source>
</evidence>
<name>A0A3N4JXJ6_9PEZI</name>
<dbReference type="Proteomes" id="UP000276215">
    <property type="component" value="Unassembled WGS sequence"/>
</dbReference>
<reference evidence="1 2" key="1">
    <citation type="journal article" date="2018" name="Nat. Ecol. Evol.">
        <title>Pezizomycetes genomes reveal the molecular basis of ectomycorrhizal truffle lifestyle.</title>
        <authorList>
            <person name="Murat C."/>
            <person name="Payen T."/>
            <person name="Noel B."/>
            <person name="Kuo A."/>
            <person name="Morin E."/>
            <person name="Chen J."/>
            <person name="Kohler A."/>
            <person name="Krizsan K."/>
            <person name="Balestrini R."/>
            <person name="Da Silva C."/>
            <person name="Montanini B."/>
            <person name="Hainaut M."/>
            <person name="Levati E."/>
            <person name="Barry K.W."/>
            <person name="Belfiori B."/>
            <person name="Cichocki N."/>
            <person name="Clum A."/>
            <person name="Dockter R.B."/>
            <person name="Fauchery L."/>
            <person name="Guy J."/>
            <person name="Iotti M."/>
            <person name="Le Tacon F."/>
            <person name="Lindquist E.A."/>
            <person name="Lipzen A."/>
            <person name="Malagnac F."/>
            <person name="Mello A."/>
            <person name="Molinier V."/>
            <person name="Miyauchi S."/>
            <person name="Poulain J."/>
            <person name="Riccioni C."/>
            <person name="Rubini A."/>
            <person name="Sitrit Y."/>
            <person name="Splivallo R."/>
            <person name="Traeger S."/>
            <person name="Wang M."/>
            <person name="Zifcakova L."/>
            <person name="Wipf D."/>
            <person name="Zambonelli A."/>
            <person name="Paolocci F."/>
            <person name="Nowrousian M."/>
            <person name="Ottonello S."/>
            <person name="Baldrian P."/>
            <person name="Spatafora J.W."/>
            <person name="Henrissat B."/>
            <person name="Nagy L.G."/>
            <person name="Aury J.M."/>
            <person name="Wincker P."/>
            <person name="Grigoriev I.V."/>
            <person name="Bonfante P."/>
            <person name="Martin F.M."/>
        </authorList>
    </citation>
    <scope>NUCLEOTIDE SEQUENCE [LARGE SCALE GENOMIC DNA]</scope>
    <source>
        <strain evidence="1 2">120613-1</strain>
    </source>
</reference>
<dbReference type="OrthoDB" id="5459121at2759"/>
<organism evidence="1 2">
    <name type="scientific">Choiromyces venosus 120613-1</name>
    <dbReference type="NCBI Taxonomy" id="1336337"/>
    <lineage>
        <taxon>Eukaryota</taxon>
        <taxon>Fungi</taxon>
        <taxon>Dikarya</taxon>
        <taxon>Ascomycota</taxon>
        <taxon>Pezizomycotina</taxon>
        <taxon>Pezizomycetes</taxon>
        <taxon>Pezizales</taxon>
        <taxon>Tuberaceae</taxon>
        <taxon>Choiromyces</taxon>
    </lineage>
</organism>
<keyword evidence="2" id="KW-1185">Reference proteome</keyword>
<protein>
    <recommendedName>
        <fullName evidence="3">Myb-like domain-containing protein</fullName>
    </recommendedName>
</protein>
<sequence length="112" mass="13015">MRHSYSENSAWTKDEVERLIQWFEDPANQQKTKKGSGITKKMIVKEIAAQIPTKEAVKVGYKYDNLMKSYRAAAKLNNQTGWGLPEQDLDEGHRCLRGNVAFYILSYQFHKF</sequence>